<organism evidence="2 3">
    <name type="scientific">Enteractinococcus coprophilus</name>
    <dbReference type="NCBI Taxonomy" id="1027633"/>
    <lineage>
        <taxon>Bacteria</taxon>
        <taxon>Bacillati</taxon>
        <taxon>Actinomycetota</taxon>
        <taxon>Actinomycetes</taxon>
        <taxon>Micrococcales</taxon>
        <taxon>Micrococcaceae</taxon>
    </lineage>
</organism>
<sequence length="191" mass="20496">MFRTYVDHGVAAAWGTAEATVFFVVPDLWTSWLALHNPRRGFATTISALAGALAGGATNYLVTQRMSPDETEETLAAIPGISKTMIADVERELDEKGWSALVLGPTRGVPYKIYARTLAHGNASFARFMALSVPARMGRFLAVTGGVGALGKLADRRGCSSKTKSLLFVGGWAAFYTWYFTAGPGKLGRSR</sequence>
<evidence type="ECO:0008006" key="4">
    <source>
        <dbReference type="Google" id="ProtNLM"/>
    </source>
</evidence>
<proteinExistence type="predicted"/>
<feature type="transmembrane region" description="Helical" evidence="1">
    <location>
        <begin position="166"/>
        <end position="182"/>
    </location>
</feature>
<reference evidence="2 3" key="1">
    <citation type="submission" date="2019-06" db="EMBL/GenBank/DDBJ databases">
        <title>Sequencing the genomes of 1000 actinobacteria strains.</title>
        <authorList>
            <person name="Klenk H.-P."/>
        </authorList>
    </citation>
    <scope>NUCLEOTIDE SEQUENCE [LARGE SCALE GENOMIC DNA]</scope>
    <source>
        <strain evidence="2 3">DSM 24083</strain>
    </source>
</reference>
<dbReference type="AlphaFoldDB" id="A0A543AMX0"/>
<keyword evidence="1" id="KW-0472">Membrane</keyword>
<gene>
    <name evidence="2" type="ORF">FB556_0372</name>
</gene>
<protein>
    <recommendedName>
        <fullName evidence="4">Membrane protein YqaA with SNARE-associated domain</fullName>
    </recommendedName>
</protein>
<evidence type="ECO:0000256" key="1">
    <source>
        <dbReference type="SAM" id="Phobius"/>
    </source>
</evidence>
<dbReference type="OrthoDB" id="7192068at2"/>
<comment type="caution">
    <text evidence="2">The sequence shown here is derived from an EMBL/GenBank/DDBJ whole genome shotgun (WGS) entry which is preliminary data.</text>
</comment>
<evidence type="ECO:0000313" key="3">
    <source>
        <dbReference type="Proteomes" id="UP000319746"/>
    </source>
</evidence>
<keyword evidence="1" id="KW-0812">Transmembrane</keyword>
<feature type="transmembrane region" description="Helical" evidence="1">
    <location>
        <begin position="12"/>
        <end position="35"/>
    </location>
</feature>
<dbReference type="Proteomes" id="UP000319746">
    <property type="component" value="Unassembled WGS sequence"/>
</dbReference>
<accession>A0A543AMX0</accession>
<keyword evidence="3" id="KW-1185">Reference proteome</keyword>
<name>A0A543AMX0_9MICC</name>
<evidence type="ECO:0000313" key="2">
    <source>
        <dbReference type="EMBL" id="TQL73923.1"/>
    </source>
</evidence>
<keyword evidence="1" id="KW-1133">Transmembrane helix</keyword>
<dbReference type="EMBL" id="VFOU01000001">
    <property type="protein sequence ID" value="TQL73923.1"/>
    <property type="molecule type" value="Genomic_DNA"/>
</dbReference>
<feature type="transmembrane region" description="Helical" evidence="1">
    <location>
        <begin position="42"/>
        <end position="62"/>
    </location>
</feature>
<dbReference type="RefSeq" id="WP_141864205.1">
    <property type="nucleotide sequence ID" value="NZ_BAABAN010000017.1"/>
</dbReference>